<sequence length="76" mass="8659">MWDLSYPQPPTLLNLIFSPPLIMMAAVRYSEVLETKWPFRPIRDVGGFIDLDTIKAFPTVYGDLLLVSSEVLHPLL</sequence>
<gene>
    <name evidence="1" type="ORF">NEZAVI_LOCUS14517</name>
</gene>
<keyword evidence="2" id="KW-1185">Reference proteome</keyword>
<organism evidence="1 2">
    <name type="scientific">Nezara viridula</name>
    <name type="common">Southern green stink bug</name>
    <name type="synonym">Cimex viridulus</name>
    <dbReference type="NCBI Taxonomy" id="85310"/>
    <lineage>
        <taxon>Eukaryota</taxon>
        <taxon>Metazoa</taxon>
        <taxon>Ecdysozoa</taxon>
        <taxon>Arthropoda</taxon>
        <taxon>Hexapoda</taxon>
        <taxon>Insecta</taxon>
        <taxon>Pterygota</taxon>
        <taxon>Neoptera</taxon>
        <taxon>Paraneoptera</taxon>
        <taxon>Hemiptera</taxon>
        <taxon>Heteroptera</taxon>
        <taxon>Panheteroptera</taxon>
        <taxon>Pentatomomorpha</taxon>
        <taxon>Pentatomoidea</taxon>
        <taxon>Pentatomidae</taxon>
        <taxon>Pentatominae</taxon>
        <taxon>Nezara</taxon>
    </lineage>
</organism>
<reference evidence="1" key="1">
    <citation type="submission" date="2022-01" db="EMBL/GenBank/DDBJ databases">
        <authorList>
            <person name="King R."/>
        </authorList>
    </citation>
    <scope>NUCLEOTIDE SEQUENCE</scope>
</reference>
<proteinExistence type="predicted"/>
<dbReference type="Proteomes" id="UP001152798">
    <property type="component" value="Chromosome 6"/>
</dbReference>
<accession>A0A9P0HS15</accession>
<evidence type="ECO:0000313" key="2">
    <source>
        <dbReference type="Proteomes" id="UP001152798"/>
    </source>
</evidence>
<evidence type="ECO:0000313" key="1">
    <source>
        <dbReference type="EMBL" id="CAH1406622.1"/>
    </source>
</evidence>
<dbReference type="AlphaFoldDB" id="A0A9P0HS15"/>
<dbReference type="EMBL" id="OV725082">
    <property type="protein sequence ID" value="CAH1406622.1"/>
    <property type="molecule type" value="Genomic_DNA"/>
</dbReference>
<protein>
    <submittedName>
        <fullName evidence="1">Uncharacterized protein</fullName>
    </submittedName>
</protein>
<name>A0A9P0HS15_NEZVI</name>